<dbReference type="NCBIfam" id="TIGR04183">
    <property type="entry name" value="Por_Secre_tail"/>
    <property type="match status" value="1"/>
</dbReference>
<feature type="non-terminal residue" evidence="3">
    <location>
        <position position="1"/>
    </location>
</feature>
<gene>
    <name evidence="3" type="ORF">SAMN02927937_01463</name>
</gene>
<organism evidence="3 4">
    <name type="scientific">Paenimyroides marinum</name>
    <dbReference type="NCBI Taxonomy" id="1159016"/>
    <lineage>
        <taxon>Bacteria</taxon>
        <taxon>Pseudomonadati</taxon>
        <taxon>Bacteroidota</taxon>
        <taxon>Flavobacteriia</taxon>
        <taxon>Flavobacteriales</taxon>
        <taxon>Flavobacteriaceae</taxon>
        <taxon>Paenimyroides</taxon>
    </lineage>
</organism>
<sequence length="261" mass="29257">ETGKGNVATISNVTSINGVSFRQDNGIIDVLWNNRIAGNNILKFEYEFYGTDVFNVHGSITSLGPNLINITFQSNLNRIGANYWDSTSIKNIVLKNYNTTPFPYNTWIKAEMFIDYNTNDVYFYIPTLNLQVTAKISHNRIPDNIDFMMANLASSSVVNLDNIKLSALQTLPSYILSTNEQLAAKFNLYPNQATNVVNITNNENRLVNQAAVYDVTGKLINTQNFNEQAEIQLNVENLASGTYLLHLQTNEGTAVKKLVKK</sequence>
<keyword evidence="4" id="KW-1185">Reference proteome</keyword>
<keyword evidence="1" id="KW-0732">Signal</keyword>
<dbReference type="Proteomes" id="UP000199634">
    <property type="component" value="Unassembled WGS sequence"/>
</dbReference>
<feature type="domain" description="Secretion system C-terminal sorting" evidence="2">
    <location>
        <begin position="188"/>
        <end position="259"/>
    </location>
</feature>
<evidence type="ECO:0000256" key="1">
    <source>
        <dbReference type="ARBA" id="ARBA00022729"/>
    </source>
</evidence>
<proteinExistence type="predicted"/>
<evidence type="ECO:0000259" key="2">
    <source>
        <dbReference type="Pfam" id="PF18962"/>
    </source>
</evidence>
<dbReference type="STRING" id="1159016.SAMN02927937_01463"/>
<dbReference type="InterPro" id="IPR026444">
    <property type="entry name" value="Secre_tail"/>
</dbReference>
<accession>A0A1H6L503</accession>
<name>A0A1H6L503_9FLAO</name>
<dbReference type="RefSeq" id="WP_177165050.1">
    <property type="nucleotide sequence ID" value="NZ_FNXE01000017.1"/>
</dbReference>
<evidence type="ECO:0000313" key="4">
    <source>
        <dbReference type="Proteomes" id="UP000199634"/>
    </source>
</evidence>
<reference evidence="3 4" key="1">
    <citation type="submission" date="2016-10" db="EMBL/GenBank/DDBJ databases">
        <authorList>
            <person name="de Groot N.N."/>
        </authorList>
    </citation>
    <scope>NUCLEOTIDE SEQUENCE [LARGE SCALE GENOMIC DNA]</scope>
    <source>
        <strain evidence="3 4">CGMCC 1.10825</strain>
    </source>
</reference>
<dbReference type="Pfam" id="PF18962">
    <property type="entry name" value="Por_Secre_tail"/>
    <property type="match status" value="1"/>
</dbReference>
<protein>
    <submittedName>
        <fullName evidence="3">Por secretion system C-terminal sorting domain-containing protein</fullName>
    </submittedName>
</protein>
<dbReference type="EMBL" id="FNXE01000017">
    <property type="protein sequence ID" value="SEH79239.1"/>
    <property type="molecule type" value="Genomic_DNA"/>
</dbReference>
<evidence type="ECO:0000313" key="3">
    <source>
        <dbReference type="EMBL" id="SEH79239.1"/>
    </source>
</evidence>
<dbReference type="AlphaFoldDB" id="A0A1H6L503"/>